<comment type="caution">
    <text evidence="12">The sequence shown here is derived from an EMBL/GenBank/DDBJ whole genome shotgun (WGS) entry which is preliminary data.</text>
</comment>
<protein>
    <submittedName>
        <fullName evidence="12">Membrane protein insertase YidC</fullName>
    </submittedName>
</protein>
<keyword evidence="7 10" id="KW-0472">Membrane</keyword>
<evidence type="ECO:0000313" key="13">
    <source>
        <dbReference type="Proteomes" id="UP000319836"/>
    </source>
</evidence>
<dbReference type="AlphaFoldDB" id="A0A538U316"/>
<proteinExistence type="inferred from homology"/>
<keyword evidence="5" id="KW-0653">Protein transport</keyword>
<evidence type="ECO:0000313" key="12">
    <source>
        <dbReference type="EMBL" id="TMQ70285.1"/>
    </source>
</evidence>
<evidence type="ECO:0000256" key="4">
    <source>
        <dbReference type="ARBA" id="ARBA00022692"/>
    </source>
</evidence>
<name>A0A538U316_UNCEI</name>
<dbReference type="GO" id="GO:0015031">
    <property type="term" value="P:protein transport"/>
    <property type="evidence" value="ECO:0007669"/>
    <property type="project" value="UniProtKB-KW"/>
</dbReference>
<evidence type="ECO:0000256" key="1">
    <source>
        <dbReference type="ARBA" id="ARBA00004651"/>
    </source>
</evidence>
<accession>A0A538U316</accession>
<feature type="transmembrane region" description="Helical" evidence="10">
    <location>
        <begin position="183"/>
        <end position="204"/>
    </location>
</feature>
<feature type="transmembrane region" description="Helical" evidence="10">
    <location>
        <begin position="106"/>
        <end position="129"/>
    </location>
</feature>
<keyword evidence="4 9" id="KW-0812">Transmembrane</keyword>
<dbReference type="Proteomes" id="UP000319836">
    <property type="component" value="Unassembled WGS sequence"/>
</dbReference>
<evidence type="ECO:0000256" key="10">
    <source>
        <dbReference type="SAM" id="Phobius"/>
    </source>
</evidence>
<dbReference type="Pfam" id="PF02096">
    <property type="entry name" value="60KD_IMP"/>
    <property type="match status" value="1"/>
</dbReference>
<dbReference type="NCBIfam" id="TIGR03592">
    <property type="entry name" value="yidC_oxa1_cterm"/>
    <property type="match status" value="1"/>
</dbReference>
<comment type="subcellular location">
    <subcellularLocation>
        <location evidence="1">Cell membrane</location>
        <topology evidence="1">Multi-pass membrane protein</topology>
    </subcellularLocation>
    <subcellularLocation>
        <location evidence="9">Membrane</location>
        <topology evidence="9">Multi-pass membrane protein</topology>
    </subcellularLocation>
</comment>
<dbReference type="PANTHER" id="PTHR12428">
    <property type="entry name" value="OXA1"/>
    <property type="match status" value="1"/>
</dbReference>
<dbReference type="EMBL" id="VBPA01000218">
    <property type="protein sequence ID" value="TMQ70285.1"/>
    <property type="molecule type" value="Genomic_DNA"/>
</dbReference>
<reference evidence="12 13" key="1">
    <citation type="journal article" date="2019" name="Nat. Microbiol.">
        <title>Mediterranean grassland soil C-N compound turnover is dependent on rainfall and depth, and is mediated by genomically divergent microorganisms.</title>
        <authorList>
            <person name="Diamond S."/>
            <person name="Andeer P.F."/>
            <person name="Li Z."/>
            <person name="Crits-Christoph A."/>
            <person name="Burstein D."/>
            <person name="Anantharaman K."/>
            <person name="Lane K.R."/>
            <person name="Thomas B.C."/>
            <person name="Pan C."/>
            <person name="Northen T.R."/>
            <person name="Banfield J.F."/>
        </authorList>
    </citation>
    <scope>NUCLEOTIDE SEQUENCE [LARGE SCALE GENOMIC DNA]</scope>
    <source>
        <strain evidence="12">WS_10</strain>
    </source>
</reference>
<dbReference type="CDD" id="cd20070">
    <property type="entry name" value="5TM_YidC_Alb3"/>
    <property type="match status" value="1"/>
</dbReference>
<gene>
    <name evidence="12" type="primary">yidC</name>
    <name evidence="12" type="ORF">E6K80_08950</name>
</gene>
<dbReference type="InterPro" id="IPR001708">
    <property type="entry name" value="YidC/ALB3/OXA1/COX18"/>
</dbReference>
<keyword evidence="2" id="KW-0813">Transport</keyword>
<evidence type="ECO:0000256" key="8">
    <source>
        <dbReference type="ARBA" id="ARBA00023186"/>
    </source>
</evidence>
<dbReference type="PANTHER" id="PTHR12428:SF65">
    <property type="entry name" value="CYTOCHROME C OXIDASE ASSEMBLY PROTEIN COX18, MITOCHONDRIAL"/>
    <property type="match status" value="1"/>
</dbReference>
<feature type="transmembrane region" description="Helical" evidence="10">
    <location>
        <begin position="224"/>
        <end position="245"/>
    </location>
</feature>
<evidence type="ECO:0000259" key="11">
    <source>
        <dbReference type="Pfam" id="PF02096"/>
    </source>
</evidence>
<keyword evidence="6 10" id="KW-1133">Transmembrane helix</keyword>
<comment type="similarity">
    <text evidence="9">Belongs to the OXA1/ALB3/YidC family.</text>
</comment>
<evidence type="ECO:0000256" key="7">
    <source>
        <dbReference type="ARBA" id="ARBA00023136"/>
    </source>
</evidence>
<dbReference type="PRINTS" id="PR00701">
    <property type="entry name" value="60KDINNERMP"/>
</dbReference>
<keyword evidence="8" id="KW-0143">Chaperone</keyword>
<feature type="domain" description="Membrane insertase YidC/Oxa/ALB C-terminal" evidence="11">
    <location>
        <begin position="114"/>
        <end position="296"/>
    </location>
</feature>
<dbReference type="InterPro" id="IPR047196">
    <property type="entry name" value="YidC_ALB_C"/>
</dbReference>
<feature type="non-terminal residue" evidence="12">
    <location>
        <position position="1"/>
    </location>
</feature>
<evidence type="ECO:0000256" key="9">
    <source>
        <dbReference type="RuleBase" id="RU003945"/>
    </source>
</evidence>
<sequence length="320" mass="35738">RYFSGVVAITRGTSRGTVASAESRAVTEAERARLGDEVKPVQDLVANTLIVSVPGESDPPDHFLVYFGPNEFFALNWLGYRLESLVDLGWTWIRPFSKLLLRLLGWVYGVVHNYGIAIVVLATLVRVLLHPLSMMSIKSMREMQRVQPEIDRIREKYKNDAQAVNTAMMALYKEHKINPAGGCLPMLVQMPLFIALYSVLYNAIELRQAPFVGWVNDLSAPDTLFHVAGFPLRAMPIVMALSGLLQQRMTPTDPRQASSMYMMNVVMLVFFYNLPSGLVLYWTVMNLLTALQQWLALRELGGRHKAPVAVSAVAARGGSK</sequence>
<evidence type="ECO:0000256" key="5">
    <source>
        <dbReference type="ARBA" id="ARBA00022927"/>
    </source>
</evidence>
<evidence type="ECO:0000256" key="6">
    <source>
        <dbReference type="ARBA" id="ARBA00022989"/>
    </source>
</evidence>
<evidence type="ECO:0000256" key="3">
    <source>
        <dbReference type="ARBA" id="ARBA00022475"/>
    </source>
</evidence>
<dbReference type="PRINTS" id="PR01900">
    <property type="entry name" value="YIDCPROTEIN"/>
</dbReference>
<dbReference type="GO" id="GO:0032977">
    <property type="term" value="F:membrane insertase activity"/>
    <property type="evidence" value="ECO:0007669"/>
    <property type="project" value="InterPro"/>
</dbReference>
<dbReference type="GO" id="GO:0005886">
    <property type="term" value="C:plasma membrane"/>
    <property type="evidence" value="ECO:0007669"/>
    <property type="project" value="UniProtKB-SubCell"/>
</dbReference>
<keyword evidence="3" id="KW-1003">Cell membrane</keyword>
<evidence type="ECO:0000256" key="2">
    <source>
        <dbReference type="ARBA" id="ARBA00022448"/>
    </source>
</evidence>
<dbReference type="GO" id="GO:0051205">
    <property type="term" value="P:protein insertion into membrane"/>
    <property type="evidence" value="ECO:0007669"/>
    <property type="project" value="TreeGrafter"/>
</dbReference>
<organism evidence="12 13">
    <name type="scientific">Eiseniibacteriota bacterium</name>
    <dbReference type="NCBI Taxonomy" id="2212470"/>
    <lineage>
        <taxon>Bacteria</taxon>
        <taxon>Candidatus Eiseniibacteriota</taxon>
    </lineage>
</organism>
<dbReference type="InterPro" id="IPR028055">
    <property type="entry name" value="YidC/Oxa/ALB_C"/>
</dbReference>